<feature type="compositionally biased region" description="Polar residues" evidence="1">
    <location>
        <begin position="1"/>
        <end position="17"/>
    </location>
</feature>
<evidence type="ECO:0000313" key="3">
    <source>
        <dbReference type="Proteomes" id="UP000249619"/>
    </source>
</evidence>
<organism evidence="2 3">
    <name type="scientific">Stemphylium lycopersici</name>
    <name type="common">Tomato gray leaf spot disease fungus</name>
    <name type="synonym">Thyrospora lycopersici</name>
    <dbReference type="NCBI Taxonomy" id="183478"/>
    <lineage>
        <taxon>Eukaryota</taxon>
        <taxon>Fungi</taxon>
        <taxon>Dikarya</taxon>
        <taxon>Ascomycota</taxon>
        <taxon>Pezizomycotina</taxon>
        <taxon>Dothideomycetes</taxon>
        <taxon>Pleosporomycetidae</taxon>
        <taxon>Pleosporales</taxon>
        <taxon>Pleosporineae</taxon>
        <taxon>Pleosporaceae</taxon>
        <taxon>Stemphylium</taxon>
    </lineage>
</organism>
<protein>
    <submittedName>
        <fullName evidence="2">Uncharacterized protein</fullName>
    </submittedName>
</protein>
<feature type="region of interest" description="Disordered" evidence="1">
    <location>
        <begin position="1"/>
        <end position="26"/>
    </location>
</feature>
<accession>A0A364NBG9</accession>
<name>A0A364NBG9_STELY</name>
<gene>
    <name evidence="2" type="ORF">DDE83_002169</name>
</gene>
<proteinExistence type="predicted"/>
<evidence type="ECO:0000313" key="2">
    <source>
        <dbReference type="EMBL" id="RAR14401.1"/>
    </source>
</evidence>
<sequence>MASNPHRVSTTQTSSRMQLRDHSNASFDPATHRRVAVFTPAKAQEAAVTSQFALHSQDLVDVMAELERCQADPRAAFVFDLAQSGRVHPLDEKDLGRHRKEKDGVFGPTVWDTPKLTAELPFTFTSPPSVAAVENALKNDIGGDNHFRFAPSRGSPEEDAKAIIQLLENIGKARYSESGSIIHMQSPTFDRAKRWIAGWEADGMLGQSDFRMTIAPTGEIFELEYYEHPFSTTLLTGSKVWLAFPPLEYNLDLLRKAYGYIDTTATLQVPVGVLGKMQNGIAIIQKPGPTLMVPPYWSLMTFCTSASTSYLWPASSTWTTGSLSTAYGKHHYSNNPT</sequence>
<reference evidence="3" key="1">
    <citation type="submission" date="2018-05" db="EMBL/GenBank/DDBJ databases">
        <title>Draft genome sequence of Stemphylium lycopersici strain CIDEFI 213.</title>
        <authorList>
            <person name="Medina R."/>
            <person name="Franco M.E.E."/>
            <person name="Lucentini C.G."/>
            <person name="Saparrat M.C.N."/>
            <person name="Balatti P.A."/>
        </authorList>
    </citation>
    <scope>NUCLEOTIDE SEQUENCE [LARGE SCALE GENOMIC DNA]</scope>
    <source>
        <strain evidence="3">CIDEFI 213</strain>
    </source>
</reference>
<keyword evidence="3" id="KW-1185">Reference proteome</keyword>
<dbReference type="AlphaFoldDB" id="A0A364NBG9"/>
<evidence type="ECO:0000256" key="1">
    <source>
        <dbReference type="SAM" id="MobiDB-lite"/>
    </source>
</evidence>
<comment type="caution">
    <text evidence="2">The sequence shown here is derived from an EMBL/GenBank/DDBJ whole genome shotgun (WGS) entry which is preliminary data.</text>
</comment>
<dbReference type="Proteomes" id="UP000249619">
    <property type="component" value="Unassembled WGS sequence"/>
</dbReference>
<dbReference type="EMBL" id="QGDH01000022">
    <property type="protein sequence ID" value="RAR14401.1"/>
    <property type="molecule type" value="Genomic_DNA"/>
</dbReference>